<accession>A0A9P7ECM2</accession>
<dbReference type="Pfam" id="PF04820">
    <property type="entry name" value="Trp_halogenase"/>
    <property type="match status" value="2"/>
</dbReference>
<dbReference type="InterPro" id="IPR006905">
    <property type="entry name" value="Flavin_halogenase"/>
</dbReference>
<evidence type="ECO:0000313" key="6">
    <source>
        <dbReference type="Proteomes" id="UP000807769"/>
    </source>
</evidence>
<evidence type="ECO:0000256" key="1">
    <source>
        <dbReference type="ARBA" id="ARBA00005706"/>
    </source>
</evidence>
<dbReference type="GO" id="GO:0044550">
    <property type="term" value="P:secondary metabolite biosynthetic process"/>
    <property type="evidence" value="ECO:0007669"/>
    <property type="project" value="UniProtKB-ARBA"/>
</dbReference>
<dbReference type="EMBL" id="JABBWG010000012">
    <property type="protein sequence ID" value="KAG1817947.1"/>
    <property type="molecule type" value="Genomic_DNA"/>
</dbReference>
<dbReference type="RefSeq" id="XP_041194007.1">
    <property type="nucleotide sequence ID" value="XM_041342000.1"/>
</dbReference>
<proteinExistence type="inferred from homology"/>
<dbReference type="Proteomes" id="UP000807769">
    <property type="component" value="Unassembled WGS sequence"/>
</dbReference>
<name>A0A9P7ECM2_9AGAM</name>
<keyword evidence="3" id="KW-0503">Monooxygenase</keyword>
<dbReference type="GO" id="GO:0004497">
    <property type="term" value="F:monooxygenase activity"/>
    <property type="evidence" value="ECO:0007669"/>
    <property type="project" value="UniProtKB-KW"/>
</dbReference>
<dbReference type="GO" id="GO:0140907">
    <property type="term" value="F:flavin-dependent halogenase activity"/>
    <property type="evidence" value="ECO:0007669"/>
    <property type="project" value="UniProtKB-ARBA"/>
</dbReference>
<keyword evidence="6" id="KW-1185">Reference proteome</keyword>
<comment type="similarity">
    <text evidence="1">Belongs to the flavin-dependent halogenase family.</text>
</comment>
<dbReference type="PANTHER" id="PTHR43747:SF5">
    <property type="entry name" value="FAD-BINDING DOMAIN-CONTAINING PROTEIN"/>
    <property type="match status" value="1"/>
</dbReference>
<dbReference type="SUPFAM" id="SSF51905">
    <property type="entry name" value="FAD/NAD(P)-binding domain"/>
    <property type="match status" value="1"/>
</dbReference>
<keyword evidence="2" id="KW-0560">Oxidoreductase</keyword>
<dbReference type="AlphaFoldDB" id="A0A9P7ECM2"/>
<comment type="catalytic activity">
    <reaction evidence="4">
        <text>melleolide F + FADH2 + chloride + O2 = 6'-chloromelleolide F + FAD + 2 H2O + H(+)</text>
        <dbReference type="Rhea" id="RHEA:67160"/>
        <dbReference type="ChEBI" id="CHEBI:15377"/>
        <dbReference type="ChEBI" id="CHEBI:15378"/>
        <dbReference type="ChEBI" id="CHEBI:15379"/>
        <dbReference type="ChEBI" id="CHEBI:17996"/>
        <dbReference type="ChEBI" id="CHEBI:57692"/>
        <dbReference type="ChEBI" id="CHEBI:58307"/>
        <dbReference type="ChEBI" id="CHEBI:167712"/>
        <dbReference type="ChEBI" id="CHEBI:167713"/>
    </reaction>
    <physiologicalReaction direction="left-to-right" evidence="4">
        <dbReference type="Rhea" id="RHEA:67161"/>
    </physiologicalReaction>
</comment>
<dbReference type="InterPro" id="IPR050816">
    <property type="entry name" value="Flavin-dep_Halogenase_NPB"/>
</dbReference>
<dbReference type="OrthoDB" id="3340390at2759"/>
<evidence type="ECO:0000313" key="5">
    <source>
        <dbReference type="EMBL" id="KAG1817947.1"/>
    </source>
</evidence>
<evidence type="ECO:0000256" key="4">
    <source>
        <dbReference type="ARBA" id="ARBA00049364"/>
    </source>
</evidence>
<comment type="caution">
    <text evidence="5">The sequence shown here is derived from an EMBL/GenBank/DDBJ whole genome shotgun (WGS) entry which is preliminary data.</text>
</comment>
<evidence type="ECO:0008006" key="7">
    <source>
        <dbReference type="Google" id="ProtNLM"/>
    </source>
</evidence>
<organism evidence="5 6">
    <name type="scientific">Suillus subaureus</name>
    <dbReference type="NCBI Taxonomy" id="48587"/>
    <lineage>
        <taxon>Eukaryota</taxon>
        <taxon>Fungi</taxon>
        <taxon>Dikarya</taxon>
        <taxon>Basidiomycota</taxon>
        <taxon>Agaricomycotina</taxon>
        <taxon>Agaricomycetes</taxon>
        <taxon>Agaricomycetidae</taxon>
        <taxon>Boletales</taxon>
        <taxon>Suillineae</taxon>
        <taxon>Suillaceae</taxon>
        <taxon>Suillus</taxon>
    </lineage>
</organism>
<sequence length="545" mass="59650">MTPQIPKHAQILVVGGGPSGSYTASALAREGLDVVLLEAAQFPRYHIGESLIPSVRHYLRFIDAEQKLVEMGFKHKPGAAMKFNQFKREGYTDFVALGHTNSSWNVVRSVFDKMLLDHATSCGAKVFEQTSVKSFGFSATESSRPVTAEWLRAADGETGVISFDYLVDASGRSGLMSTKYLRNRHFNASLKNIALWGYWTGVGTYGTNTSREGAPWFEALRDESGWAWFIPLHDGTTSIGVVMNQDVYNERVRALEGSSLEDRYRLSISLAPALVKLIGTGRVVQKEASGGQPGQLDPLIRSASDFSYSASSYGGPGFRLVGDAGAFIDPFFSSGIHLAMTSGLSAAVSICAAVRGDCSEVEAVAWHTKRFSLSYTRFQIVVMSAYQQIRSTDLDILNDVDEDNYDRAFAAIRPVIQGASEMGTRLSGKELQSALEFCGKCFNPTAPEHLAPASKEALPKDMFDVTAPLMDPHAIESIISKTFKHTNAKGDQDFCGPEEDLKLALDQINGRRVVHQEYSINNLEAEDVNGFVVKLRKGHLGLMRA</sequence>
<protein>
    <recommendedName>
        <fullName evidence="7">Halogenase</fullName>
    </recommendedName>
</protein>
<dbReference type="InterPro" id="IPR036188">
    <property type="entry name" value="FAD/NAD-bd_sf"/>
</dbReference>
<evidence type="ECO:0000256" key="3">
    <source>
        <dbReference type="ARBA" id="ARBA00023033"/>
    </source>
</evidence>
<dbReference type="PRINTS" id="PR00420">
    <property type="entry name" value="RNGMNOXGNASE"/>
</dbReference>
<dbReference type="PANTHER" id="PTHR43747">
    <property type="entry name" value="FAD-BINDING PROTEIN"/>
    <property type="match status" value="1"/>
</dbReference>
<dbReference type="Gene3D" id="3.50.50.60">
    <property type="entry name" value="FAD/NAD(P)-binding domain"/>
    <property type="match status" value="1"/>
</dbReference>
<reference evidence="5" key="1">
    <citation type="journal article" date="2020" name="New Phytol.">
        <title>Comparative genomics reveals dynamic genome evolution in host specialist ectomycorrhizal fungi.</title>
        <authorList>
            <person name="Lofgren L.A."/>
            <person name="Nguyen N.H."/>
            <person name="Vilgalys R."/>
            <person name="Ruytinx J."/>
            <person name="Liao H.L."/>
            <person name="Branco S."/>
            <person name="Kuo A."/>
            <person name="LaButti K."/>
            <person name="Lipzen A."/>
            <person name="Andreopoulos W."/>
            <person name="Pangilinan J."/>
            <person name="Riley R."/>
            <person name="Hundley H."/>
            <person name="Na H."/>
            <person name="Barry K."/>
            <person name="Grigoriev I.V."/>
            <person name="Stajich J.E."/>
            <person name="Kennedy P.G."/>
        </authorList>
    </citation>
    <scope>NUCLEOTIDE SEQUENCE</scope>
    <source>
        <strain evidence="5">MN1</strain>
    </source>
</reference>
<gene>
    <name evidence="5" type="ORF">BJ212DRAFT_1568202</name>
</gene>
<evidence type="ECO:0000256" key="2">
    <source>
        <dbReference type="ARBA" id="ARBA00023002"/>
    </source>
</evidence>
<dbReference type="GeneID" id="64636016"/>